<feature type="domain" description="Glycosyltransferase 2-like" evidence="1">
    <location>
        <begin position="8"/>
        <end position="161"/>
    </location>
</feature>
<dbReference type="PANTHER" id="PTHR22916:SF56">
    <property type="entry name" value="GLYCOSYL TRANSFERASE"/>
    <property type="match status" value="1"/>
</dbReference>
<proteinExistence type="predicted"/>
<sequence length="297" mass="35284">MNINPLISICIPAYNAAQYIEEAIDGWRNQTYPYLEILVQDDCSKDDTYNKAFNFSHKDSRVKVYRNKKNLGIGGNWNEVFHKATGDYLVMANADDVYDPNMIENALKIFDKEENADAVSFNYKILEDQSKQIKEVGIQKELSIGFQEELFRQCFFHNPFHIIFTVFKTKSLQSITLSNGDLFLNTQICDAELFFRLGVNHLNLYYSDDIGGYYRKHETNNSSIKNGERYSWLFDVFPRYRQILLTNHQKETKELLFNRIVHHLKYQLKHFHLPDFKQLNCFMKEYYIFSRYKKIED</sequence>
<dbReference type="EMBL" id="JBHULV010000014">
    <property type="protein sequence ID" value="MFD2731050.1"/>
    <property type="molecule type" value="Genomic_DNA"/>
</dbReference>
<dbReference type="Pfam" id="PF00535">
    <property type="entry name" value="Glycos_transf_2"/>
    <property type="match status" value="1"/>
</dbReference>
<evidence type="ECO:0000313" key="3">
    <source>
        <dbReference type="Proteomes" id="UP001597546"/>
    </source>
</evidence>
<name>A0ABW5TP57_9SPHI</name>
<keyword evidence="3" id="KW-1185">Reference proteome</keyword>
<dbReference type="InterPro" id="IPR001173">
    <property type="entry name" value="Glyco_trans_2-like"/>
</dbReference>
<organism evidence="2 3">
    <name type="scientific">Pedobacter alpinus</name>
    <dbReference type="NCBI Taxonomy" id="1590643"/>
    <lineage>
        <taxon>Bacteria</taxon>
        <taxon>Pseudomonadati</taxon>
        <taxon>Bacteroidota</taxon>
        <taxon>Sphingobacteriia</taxon>
        <taxon>Sphingobacteriales</taxon>
        <taxon>Sphingobacteriaceae</taxon>
        <taxon>Pedobacter</taxon>
    </lineage>
</organism>
<evidence type="ECO:0000313" key="2">
    <source>
        <dbReference type="EMBL" id="MFD2731050.1"/>
    </source>
</evidence>
<evidence type="ECO:0000259" key="1">
    <source>
        <dbReference type="Pfam" id="PF00535"/>
    </source>
</evidence>
<dbReference type="Proteomes" id="UP001597546">
    <property type="component" value="Unassembled WGS sequence"/>
</dbReference>
<comment type="caution">
    <text evidence="2">The sequence shown here is derived from an EMBL/GenBank/DDBJ whole genome shotgun (WGS) entry which is preliminary data.</text>
</comment>
<accession>A0ABW5TP57</accession>
<dbReference type="SUPFAM" id="SSF53448">
    <property type="entry name" value="Nucleotide-diphospho-sugar transferases"/>
    <property type="match status" value="1"/>
</dbReference>
<dbReference type="PANTHER" id="PTHR22916">
    <property type="entry name" value="GLYCOSYLTRANSFERASE"/>
    <property type="match status" value="1"/>
</dbReference>
<reference evidence="3" key="1">
    <citation type="journal article" date="2019" name="Int. J. Syst. Evol. Microbiol.">
        <title>The Global Catalogue of Microorganisms (GCM) 10K type strain sequencing project: providing services to taxonomists for standard genome sequencing and annotation.</title>
        <authorList>
            <consortium name="The Broad Institute Genomics Platform"/>
            <consortium name="The Broad Institute Genome Sequencing Center for Infectious Disease"/>
            <person name="Wu L."/>
            <person name="Ma J."/>
        </authorList>
    </citation>
    <scope>NUCLEOTIDE SEQUENCE [LARGE SCALE GENOMIC DNA]</scope>
    <source>
        <strain evidence="3">KCTC 42456</strain>
    </source>
</reference>
<protein>
    <submittedName>
        <fullName evidence="2">Glycosyltransferase family 2 protein</fullName>
    </submittedName>
</protein>
<dbReference type="CDD" id="cd00761">
    <property type="entry name" value="Glyco_tranf_GTA_type"/>
    <property type="match status" value="1"/>
</dbReference>
<gene>
    <name evidence="2" type="ORF">ACFSSE_04975</name>
</gene>
<dbReference type="Gene3D" id="3.90.550.10">
    <property type="entry name" value="Spore Coat Polysaccharide Biosynthesis Protein SpsA, Chain A"/>
    <property type="match status" value="1"/>
</dbReference>
<dbReference type="InterPro" id="IPR029044">
    <property type="entry name" value="Nucleotide-diphossugar_trans"/>
</dbReference>